<dbReference type="KEGG" id="vg:80034338"/>
<dbReference type="Pfam" id="PF08774">
    <property type="entry name" value="VRR_NUC"/>
    <property type="match status" value="1"/>
</dbReference>
<organism evidence="5 6">
    <name type="scientific">Arthrobacter phage Elesar</name>
    <dbReference type="NCBI Taxonomy" id="2510522"/>
    <lineage>
        <taxon>Viruses</taxon>
        <taxon>Duplodnaviria</taxon>
        <taxon>Heunggongvirae</taxon>
        <taxon>Uroviricota</taxon>
        <taxon>Caudoviricetes</taxon>
        <taxon>Daemsvirinae</taxon>
        <taxon>Elesarvirus</taxon>
        <taxon>Elesarvirus elesar</taxon>
    </lineage>
</organism>
<dbReference type="Gene3D" id="3.40.1350.10">
    <property type="match status" value="1"/>
</dbReference>
<name>A0A411CQA5_9CAUD</name>
<dbReference type="GO" id="GO:0004518">
    <property type="term" value="F:nuclease activity"/>
    <property type="evidence" value="ECO:0007669"/>
    <property type="project" value="UniProtKB-KW"/>
</dbReference>
<keyword evidence="3" id="KW-0378">Hydrolase</keyword>
<gene>
    <name evidence="5" type="primary">58</name>
    <name evidence="5" type="ORF">SEA_ELESAR_58</name>
</gene>
<sequence>MTPTATRPQLTEAQFQQQVIDLAKLHGYTLIYHTHDSRRSQPGFPDLVLVSEHRGRALFRELKTGTGRLTEAQFNWLAGMKLAKLNADVWRPADLESGLIIKQLRGVA</sequence>
<dbReference type="GO" id="GO:0003676">
    <property type="term" value="F:nucleic acid binding"/>
    <property type="evidence" value="ECO:0007669"/>
    <property type="project" value="InterPro"/>
</dbReference>
<dbReference type="InterPro" id="IPR011856">
    <property type="entry name" value="tRNA_endonuc-like_dom_sf"/>
</dbReference>
<keyword evidence="2" id="KW-0540">Nuclease</keyword>
<evidence type="ECO:0000256" key="1">
    <source>
        <dbReference type="ARBA" id="ARBA00001946"/>
    </source>
</evidence>
<evidence type="ECO:0000256" key="2">
    <source>
        <dbReference type="ARBA" id="ARBA00022722"/>
    </source>
</evidence>
<feature type="domain" description="VRR-NUC" evidence="4">
    <location>
        <begin position="34"/>
        <end position="80"/>
    </location>
</feature>
<dbReference type="InterPro" id="IPR014883">
    <property type="entry name" value="VRR_NUC"/>
</dbReference>
<dbReference type="Proteomes" id="UP000290693">
    <property type="component" value="Segment"/>
</dbReference>
<dbReference type="GO" id="GO:0016788">
    <property type="term" value="F:hydrolase activity, acting on ester bonds"/>
    <property type="evidence" value="ECO:0007669"/>
    <property type="project" value="InterPro"/>
</dbReference>
<dbReference type="RefSeq" id="YP_010761222.1">
    <property type="nucleotide sequence ID" value="NC_073593.1"/>
</dbReference>
<dbReference type="GeneID" id="80034338"/>
<reference evidence="5 6" key="1">
    <citation type="submission" date="2019-01" db="EMBL/GenBank/DDBJ databases">
        <authorList>
            <person name="Adair T.L."/>
            <person name="Lucas L.G."/>
            <person name="Young A.M."/>
            <person name="Antrich S.C."/>
            <person name="Baird A.G."/>
            <person name="Dunn E.L."/>
            <person name="Fernandes B.I."/>
            <person name="Fraley E.G."/>
            <person name="Ghanem A.X."/>
            <person name="Gilbert M.G."/>
            <person name="Morris T.B."/>
            <person name="Nortch B.D."/>
            <person name="Overcash M.E."/>
            <person name="Pavleszek K.E."/>
            <person name="Pellegrini L.I.O."/>
            <person name="Pham L.T."/>
            <person name="Rule L.S."/>
            <person name="Schultz E.M."/>
            <person name="Smith J."/>
            <person name="Thong B.J."/>
            <person name="Turner H.A."/>
            <person name="Walker G."/>
            <person name="Whitaker Z.J."/>
            <person name="Wilsey R.N."/>
            <person name="Yanney R.L."/>
            <person name="Klyczek K."/>
            <person name="Garlena R.A."/>
            <person name="Russell D.A."/>
            <person name="Pope W.H."/>
            <person name="Jacobs-Sera D."/>
            <person name="Hatfull G.F."/>
        </authorList>
    </citation>
    <scope>NUCLEOTIDE SEQUENCE [LARGE SCALE GENOMIC DNA]</scope>
</reference>
<proteinExistence type="predicted"/>
<comment type="cofactor">
    <cofactor evidence="1">
        <name>Mg(2+)</name>
        <dbReference type="ChEBI" id="CHEBI:18420"/>
    </cofactor>
</comment>
<keyword evidence="6" id="KW-1185">Reference proteome</keyword>
<accession>A0A411CQA5</accession>
<evidence type="ECO:0000313" key="5">
    <source>
        <dbReference type="EMBL" id="QAY16109.1"/>
    </source>
</evidence>
<evidence type="ECO:0000259" key="4">
    <source>
        <dbReference type="Pfam" id="PF08774"/>
    </source>
</evidence>
<dbReference type="EMBL" id="MK392368">
    <property type="protein sequence ID" value="QAY16109.1"/>
    <property type="molecule type" value="Genomic_DNA"/>
</dbReference>
<protein>
    <submittedName>
        <fullName evidence="5">Nuclease</fullName>
    </submittedName>
</protein>
<evidence type="ECO:0000313" key="6">
    <source>
        <dbReference type="Proteomes" id="UP000290693"/>
    </source>
</evidence>
<evidence type="ECO:0000256" key="3">
    <source>
        <dbReference type="ARBA" id="ARBA00022801"/>
    </source>
</evidence>